<keyword evidence="2" id="KW-1185">Reference proteome</keyword>
<accession>A0A1B8G8J3</accession>
<dbReference type="OrthoDB" id="2520703at2759"/>
<proteinExistence type="predicted"/>
<reference evidence="2" key="2">
    <citation type="journal article" date="2018" name="Nat. Commun.">
        <title>Extreme sensitivity to ultraviolet light in the fungal pathogen causing white-nose syndrome of bats.</title>
        <authorList>
            <person name="Palmer J.M."/>
            <person name="Drees K.P."/>
            <person name="Foster J.T."/>
            <person name="Lindner D.L."/>
        </authorList>
    </citation>
    <scope>NUCLEOTIDE SEQUENCE [LARGE SCALE GENOMIC DNA]</scope>
    <source>
        <strain evidence="2">UAMH 10579</strain>
    </source>
</reference>
<sequence>MEYNGLPNEVLDRICFYLCFHCQNPGIFPNSDTAENRADKAALTGLCRSSKRLNAVAQPILFHYYAAGNLPRKVNTDLGRTRQFFGEEDDKLPLFVRTLVARPDLAACITSLQLQTCNAGTGCPPEILNSFARASKELGLATPTPLYPESNKYRTLATRYRRNIHRWLQALSIALTPRLEMLLHVLEDVTPYDYFEDSSVELPALKTVALRGSHADYDLHDVGPLVAAAPNLDTLYALDCGDPVESQSWLPLGRLRRIVVEGLRTGDLAEVLSGCHSLRDMEYYMYSWVDSVPVMRALAPVRADLRRLCLSRLPSLTKNYHDMLPSHDAVFIPSLYSFEQLEDLVIDQVIVYSKQSVPADTGRLTSFLPPSIRSVHLTYVYKAMNADLLHLAAAASSSFPNLHSVKIGFVDVTPAREAEMEQLPVVEAAFAESGVRLTWGEDFTGPYLYTVIPGGAPGMTIAHVNTTVPGGEPGTTVVHVPAVADSVHCSCN</sequence>
<organism evidence="1 2">
    <name type="scientific">Pseudogymnoascus verrucosus</name>
    <dbReference type="NCBI Taxonomy" id="342668"/>
    <lineage>
        <taxon>Eukaryota</taxon>
        <taxon>Fungi</taxon>
        <taxon>Dikarya</taxon>
        <taxon>Ascomycota</taxon>
        <taxon>Pezizomycotina</taxon>
        <taxon>Leotiomycetes</taxon>
        <taxon>Thelebolales</taxon>
        <taxon>Thelebolaceae</taxon>
        <taxon>Pseudogymnoascus</taxon>
    </lineage>
</organism>
<gene>
    <name evidence="1" type="ORF">VE01_10040</name>
</gene>
<dbReference type="Proteomes" id="UP000091956">
    <property type="component" value="Unassembled WGS sequence"/>
</dbReference>
<evidence type="ECO:0000313" key="1">
    <source>
        <dbReference type="EMBL" id="OBT92153.1"/>
    </source>
</evidence>
<reference evidence="1 2" key="1">
    <citation type="submission" date="2016-03" db="EMBL/GenBank/DDBJ databases">
        <title>Comparative genomics of Pseudogymnoascus destructans, the fungus causing white-nose syndrome of bats.</title>
        <authorList>
            <person name="Palmer J.M."/>
            <person name="Drees K.P."/>
            <person name="Foster J.T."/>
            <person name="Lindner D.L."/>
        </authorList>
    </citation>
    <scope>NUCLEOTIDE SEQUENCE [LARGE SCALE GENOMIC DNA]</scope>
    <source>
        <strain evidence="1 2">UAMH 10579</strain>
    </source>
</reference>
<dbReference type="EMBL" id="KV460272">
    <property type="protein sequence ID" value="OBT92153.1"/>
    <property type="molecule type" value="Genomic_DNA"/>
</dbReference>
<evidence type="ECO:0008006" key="3">
    <source>
        <dbReference type="Google" id="ProtNLM"/>
    </source>
</evidence>
<evidence type="ECO:0000313" key="2">
    <source>
        <dbReference type="Proteomes" id="UP000091956"/>
    </source>
</evidence>
<dbReference type="RefSeq" id="XP_018125886.1">
    <property type="nucleotide sequence ID" value="XM_018279447.2"/>
</dbReference>
<dbReference type="AlphaFoldDB" id="A0A1B8G8J3"/>
<dbReference type="GeneID" id="28843426"/>
<name>A0A1B8G8J3_9PEZI</name>
<protein>
    <recommendedName>
        <fullName evidence="3">F-box domain-containing protein</fullName>
    </recommendedName>
</protein>